<dbReference type="Proteomes" id="UP000800040">
    <property type="component" value="Unassembled WGS sequence"/>
</dbReference>
<accession>A0A6A5K2P4</accession>
<evidence type="ECO:0000313" key="3">
    <source>
        <dbReference type="Proteomes" id="UP000800040"/>
    </source>
</evidence>
<dbReference type="EMBL" id="ML975375">
    <property type="protein sequence ID" value="KAF1831061.1"/>
    <property type="molecule type" value="Genomic_DNA"/>
</dbReference>
<keyword evidence="3" id="KW-1185">Reference proteome</keyword>
<dbReference type="AlphaFoldDB" id="A0A6A5K2P4"/>
<sequence>MQENHQRSQKTRSEAKSESWAAFEVHPATVSHVKATSPPSHQVENIGRSSKQRPSLLLYQNNSGPTRSQPYPPRRYIPNAPAALPRV</sequence>
<feature type="compositionally biased region" description="Basic and acidic residues" evidence="1">
    <location>
        <begin position="1"/>
        <end position="17"/>
    </location>
</feature>
<reference evidence="2" key="1">
    <citation type="submission" date="2020-01" db="EMBL/GenBank/DDBJ databases">
        <authorList>
            <consortium name="DOE Joint Genome Institute"/>
            <person name="Haridas S."/>
            <person name="Albert R."/>
            <person name="Binder M."/>
            <person name="Bloem J."/>
            <person name="Labutti K."/>
            <person name="Salamov A."/>
            <person name="Andreopoulos B."/>
            <person name="Baker S.E."/>
            <person name="Barry K."/>
            <person name="Bills G."/>
            <person name="Bluhm B.H."/>
            <person name="Cannon C."/>
            <person name="Castanera R."/>
            <person name="Culley D.E."/>
            <person name="Daum C."/>
            <person name="Ezra D."/>
            <person name="Gonzalez J.B."/>
            <person name="Henrissat B."/>
            <person name="Kuo A."/>
            <person name="Liang C."/>
            <person name="Lipzen A."/>
            <person name="Lutzoni F."/>
            <person name="Magnuson J."/>
            <person name="Mondo S."/>
            <person name="Nolan M."/>
            <person name="Ohm R."/>
            <person name="Pangilinan J."/>
            <person name="Park H.-J."/>
            <person name="Ramirez L."/>
            <person name="Alfaro M."/>
            <person name="Sun H."/>
            <person name="Tritt A."/>
            <person name="Yoshinaga Y."/>
            <person name="Zwiers L.-H."/>
            <person name="Turgeon B.G."/>
            <person name="Goodwin S.B."/>
            <person name="Spatafora J.W."/>
            <person name="Crous P.W."/>
            <person name="Grigoriev I.V."/>
        </authorList>
    </citation>
    <scope>NUCLEOTIDE SEQUENCE</scope>
    <source>
        <strain evidence="2">P77</strain>
    </source>
</reference>
<name>A0A6A5K2P4_9PLEO</name>
<protein>
    <submittedName>
        <fullName evidence="2">Uncharacterized protein</fullName>
    </submittedName>
</protein>
<organism evidence="2 3">
    <name type="scientific">Decorospora gaudefroyi</name>
    <dbReference type="NCBI Taxonomy" id="184978"/>
    <lineage>
        <taxon>Eukaryota</taxon>
        <taxon>Fungi</taxon>
        <taxon>Dikarya</taxon>
        <taxon>Ascomycota</taxon>
        <taxon>Pezizomycotina</taxon>
        <taxon>Dothideomycetes</taxon>
        <taxon>Pleosporomycetidae</taxon>
        <taxon>Pleosporales</taxon>
        <taxon>Pleosporineae</taxon>
        <taxon>Pleosporaceae</taxon>
        <taxon>Decorospora</taxon>
    </lineage>
</organism>
<feature type="region of interest" description="Disordered" evidence="1">
    <location>
        <begin position="1"/>
        <end position="87"/>
    </location>
</feature>
<feature type="compositionally biased region" description="Polar residues" evidence="1">
    <location>
        <begin position="37"/>
        <end position="69"/>
    </location>
</feature>
<evidence type="ECO:0000313" key="2">
    <source>
        <dbReference type="EMBL" id="KAF1831061.1"/>
    </source>
</evidence>
<proteinExistence type="predicted"/>
<evidence type="ECO:0000256" key="1">
    <source>
        <dbReference type="SAM" id="MobiDB-lite"/>
    </source>
</evidence>
<gene>
    <name evidence="2" type="ORF">BDW02DRAFT_72385</name>
</gene>